<dbReference type="Proteomes" id="UP001583177">
    <property type="component" value="Unassembled WGS sequence"/>
</dbReference>
<proteinExistence type="predicted"/>
<evidence type="ECO:0000313" key="1">
    <source>
        <dbReference type="EMBL" id="KAL1849685.1"/>
    </source>
</evidence>
<accession>A0ABR3W017</accession>
<keyword evidence="2" id="KW-1185">Reference proteome</keyword>
<name>A0ABR3W017_9PEZI</name>
<sequence>MFRVLRHRYQVNWEQRLRRFPIPNEYDDYWEPNFDFSLNQICIQSSGFRSTEGIERGYFSKECLREEHVTGNHYLRYDPLDIPALTSTILANLEPRIGSEHPQETSQLRKRLLKLPNEVKLLIFGYVAAAQDWPLLCTRILGPSFWKTLFNKYNPCFAWLWDLDEKMVHQTDPNLVLDWELLFRKLSQGPKVADCFGGHGEPEYEAFRGVLKHVPPGLEGRRRIWKLLDEMYVGDRSTRWELWLNQDWPAKYNVIQDMAEVPVYWGKNGQPLRDEELRELREL</sequence>
<organism evidence="1 2">
    <name type="scientific">Diaporthe australafricana</name>
    <dbReference type="NCBI Taxonomy" id="127596"/>
    <lineage>
        <taxon>Eukaryota</taxon>
        <taxon>Fungi</taxon>
        <taxon>Dikarya</taxon>
        <taxon>Ascomycota</taxon>
        <taxon>Pezizomycotina</taxon>
        <taxon>Sordariomycetes</taxon>
        <taxon>Sordariomycetidae</taxon>
        <taxon>Diaporthales</taxon>
        <taxon>Diaporthaceae</taxon>
        <taxon>Diaporthe</taxon>
    </lineage>
</organism>
<comment type="caution">
    <text evidence="1">The sequence shown here is derived from an EMBL/GenBank/DDBJ whole genome shotgun (WGS) entry which is preliminary data.</text>
</comment>
<reference evidence="1 2" key="1">
    <citation type="journal article" date="2024" name="IMA Fungus">
        <title>IMA Genome - F19 : A genome assembly and annotation guide to empower mycologists, including annotated draft genome sequences of Ceratocystis pirilliformis, Diaporthe australafricana, Fusarium ophioides, Paecilomyces lecythidis, and Sporothrix stenoceras.</title>
        <authorList>
            <person name="Aylward J."/>
            <person name="Wilson A.M."/>
            <person name="Visagie C.M."/>
            <person name="Spraker J."/>
            <person name="Barnes I."/>
            <person name="Buitendag C."/>
            <person name="Ceriani C."/>
            <person name="Del Mar Angel L."/>
            <person name="du Plessis D."/>
            <person name="Fuchs T."/>
            <person name="Gasser K."/>
            <person name="Kramer D."/>
            <person name="Li W."/>
            <person name="Munsamy K."/>
            <person name="Piso A."/>
            <person name="Price J.L."/>
            <person name="Sonnekus B."/>
            <person name="Thomas C."/>
            <person name="van der Nest A."/>
            <person name="van Dijk A."/>
            <person name="van Heerden A."/>
            <person name="van Vuuren N."/>
            <person name="Yilmaz N."/>
            <person name="Duong T.A."/>
            <person name="van der Merwe N.A."/>
            <person name="Wingfield M.J."/>
            <person name="Wingfield B.D."/>
        </authorList>
    </citation>
    <scope>NUCLEOTIDE SEQUENCE [LARGE SCALE GENOMIC DNA]</scope>
    <source>
        <strain evidence="1 2">CMW 18300</strain>
    </source>
</reference>
<evidence type="ECO:0000313" key="2">
    <source>
        <dbReference type="Proteomes" id="UP001583177"/>
    </source>
</evidence>
<protein>
    <recommendedName>
        <fullName evidence="3">F-box domain-containing protein</fullName>
    </recommendedName>
</protein>
<evidence type="ECO:0008006" key="3">
    <source>
        <dbReference type="Google" id="ProtNLM"/>
    </source>
</evidence>
<gene>
    <name evidence="1" type="ORF">Daus18300_013186</name>
</gene>
<dbReference type="EMBL" id="JAWRVE010000196">
    <property type="protein sequence ID" value="KAL1849685.1"/>
    <property type="molecule type" value="Genomic_DNA"/>
</dbReference>